<evidence type="ECO:0000256" key="10">
    <source>
        <dbReference type="ARBA" id="ARBA00023136"/>
    </source>
</evidence>
<dbReference type="Proteomes" id="UP001586593">
    <property type="component" value="Unassembled WGS sequence"/>
</dbReference>
<keyword evidence="11" id="KW-0675">Receptor</keyword>
<feature type="compositionally biased region" description="Acidic residues" evidence="12">
    <location>
        <begin position="19"/>
        <end position="33"/>
    </location>
</feature>
<evidence type="ECO:0000256" key="6">
    <source>
        <dbReference type="ARBA" id="ARBA00022927"/>
    </source>
</evidence>
<evidence type="ECO:0000256" key="9">
    <source>
        <dbReference type="ARBA" id="ARBA00023128"/>
    </source>
</evidence>
<comment type="subcellular location">
    <subcellularLocation>
        <location evidence="1">Mitochondrion outer membrane</location>
        <topology evidence="1">Single-pass membrane protein</topology>
    </subcellularLocation>
</comment>
<evidence type="ECO:0000256" key="1">
    <source>
        <dbReference type="ARBA" id="ARBA00004572"/>
    </source>
</evidence>
<evidence type="ECO:0000256" key="7">
    <source>
        <dbReference type="ARBA" id="ARBA00022989"/>
    </source>
</evidence>
<keyword evidence="10" id="KW-0472">Membrane</keyword>
<keyword evidence="6" id="KW-0653">Protein transport</keyword>
<dbReference type="CDD" id="cd22884">
    <property type="entry name" value="TOM22"/>
    <property type="match status" value="1"/>
</dbReference>
<dbReference type="EMBL" id="JAZHXJ010000012">
    <property type="protein sequence ID" value="KAL1882755.1"/>
    <property type="molecule type" value="Genomic_DNA"/>
</dbReference>
<feature type="region of interest" description="Disordered" evidence="12">
    <location>
        <begin position="1"/>
        <end position="43"/>
    </location>
</feature>
<keyword evidence="4" id="KW-0812">Transmembrane</keyword>
<keyword evidence="7" id="KW-1133">Transmembrane helix</keyword>
<dbReference type="InterPro" id="IPR005683">
    <property type="entry name" value="Tom22"/>
</dbReference>
<evidence type="ECO:0000256" key="4">
    <source>
        <dbReference type="ARBA" id="ARBA00022692"/>
    </source>
</evidence>
<keyword evidence="9" id="KW-0496">Mitochondrion</keyword>
<evidence type="ECO:0000256" key="8">
    <source>
        <dbReference type="ARBA" id="ARBA00023010"/>
    </source>
</evidence>
<keyword evidence="14" id="KW-1185">Reference proteome</keyword>
<evidence type="ECO:0000256" key="5">
    <source>
        <dbReference type="ARBA" id="ARBA00022787"/>
    </source>
</evidence>
<keyword evidence="3" id="KW-0813">Transport</keyword>
<comment type="caution">
    <text evidence="13">The sequence shown here is derived from an EMBL/GenBank/DDBJ whole genome shotgun (WGS) entry which is preliminary data.</text>
</comment>
<dbReference type="PANTHER" id="PTHR12504:SF0">
    <property type="entry name" value="MITOCHONDRIAL IMPORT RECEPTOR SUBUNIT TOM22 HOMOLOG"/>
    <property type="match status" value="1"/>
</dbReference>
<reference evidence="13 14" key="1">
    <citation type="journal article" date="2024" name="Commun. Biol.">
        <title>Comparative genomic analysis of thermophilic fungi reveals convergent evolutionary adaptations and gene losses.</title>
        <authorList>
            <person name="Steindorff A.S."/>
            <person name="Aguilar-Pontes M.V."/>
            <person name="Robinson A.J."/>
            <person name="Andreopoulos B."/>
            <person name="LaButti K."/>
            <person name="Kuo A."/>
            <person name="Mondo S."/>
            <person name="Riley R."/>
            <person name="Otillar R."/>
            <person name="Haridas S."/>
            <person name="Lipzen A."/>
            <person name="Grimwood J."/>
            <person name="Schmutz J."/>
            <person name="Clum A."/>
            <person name="Reid I.D."/>
            <person name="Moisan M.C."/>
            <person name="Butler G."/>
            <person name="Nguyen T.T.M."/>
            <person name="Dewar K."/>
            <person name="Conant G."/>
            <person name="Drula E."/>
            <person name="Henrissat B."/>
            <person name="Hansel C."/>
            <person name="Singer S."/>
            <person name="Hutchinson M.I."/>
            <person name="de Vries R.P."/>
            <person name="Natvig D.O."/>
            <person name="Powell A.J."/>
            <person name="Tsang A."/>
            <person name="Grigoriev I.V."/>
        </authorList>
    </citation>
    <scope>NUCLEOTIDE SEQUENCE [LARGE SCALE GENOMIC DNA]</scope>
    <source>
        <strain evidence="13 14">ATCC 24622</strain>
    </source>
</reference>
<sequence>MVQLVEVEDEHFQNPQVGPEEDDDDFTDTDSEISTDSNFDPSQESLTDRLYALRDIIPPTTRGWLWHKFQTASRLARTTLLFCGRAAWTVSVSALLIGVPFAIAYAEEQNLTAMEQEQRMREMGGELLTAGSPENGADVNTAERIGAALGREAKPAL</sequence>
<protein>
    <recommendedName>
        <fullName evidence="15">Mitochondrial import receptor subunit tom22</fullName>
    </recommendedName>
</protein>
<evidence type="ECO:0000256" key="11">
    <source>
        <dbReference type="ARBA" id="ARBA00023170"/>
    </source>
</evidence>
<keyword evidence="5" id="KW-1000">Mitochondrion outer membrane</keyword>
<evidence type="ECO:0000313" key="13">
    <source>
        <dbReference type="EMBL" id="KAL1882755.1"/>
    </source>
</evidence>
<dbReference type="Pfam" id="PF04281">
    <property type="entry name" value="Tom22"/>
    <property type="match status" value="1"/>
</dbReference>
<organism evidence="13 14">
    <name type="scientific">Phialemonium thermophilum</name>
    <dbReference type="NCBI Taxonomy" id="223376"/>
    <lineage>
        <taxon>Eukaryota</taxon>
        <taxon>Fungi</taxon>
        <taxon>Dikarya</taxon>
        <taxon>Ascomycota</taxon>
        <taxon>Pezizomycotina</taxon>
        <taxon>Sordariomycetes</taxon>
        <taxon>Sordariomycetidae</taxon>
        <taxon>Cephalothecales</taxon>
        <taxon>Cephalothecaceae</taxon>
        <taxon>Phialemonium</taxon>
    </lineage>
</organism>
<keyword evidence="8" id="KW-0811">Translocation</keyword>
<evidence type="ECO:0000256" key="3">
    <source>
        <dbReference type="ARBA" id="ARBA00022448"/>
    </source>
</evidence>
<evidence type="ECO:0008006" key="15">
    <source>
        <dbReference type="Google" id="ProtNLM"/>
    </source>
</evidence>
<dbReference type="PANTHER" id="PTHR12504">
    <property type="entry name" value="MITOCHONDRIAL IMPORT RECEPTOR SUBUNIT TOM22"/>
    <property type="match status" value="1"/>
</dbReference>
<comment type="similarity">
    <text evidence="2">Belongs to the Tom22 family.</text>
</comment>
<evidence type="ECO:0000256" key="2">
    <source>
        <dbReference type="ARBA" id="ARBA00009874"/>
    </source>
</evidence>
<name>A0ABR3Y489_9PEZI</name>
<proteinExistence type="inferred from homology"/>
<gene>
    <name evidence="13" type="ORF">VTK73DRAFT_880</name>
</gene>
<accession>A0ABR3Y489</accession>
<evidence type="ECO:0000313" key="14">
    <source>
        <dbReference type="Proteomes" id="UP001586593"/>
    </source>
</evidence>
<evidence type="ECO:0000256" key="12">
    <source>
        <dbReference type="SAM" id="MobiDB-lite"/>
    </source>
</evidence>